<comment type="catalytic activity">
    <reaction evidence="11">
        <text>ATP + H2O = ADP + phosphate + H(+)</text>
        <dbReference type="Rhea" id="RHEA:13065"/>
        <dbReference type="ChEBI" id="CHEBI:15377"/>
        <dbReference type="ChEBI" id="CHEBI:15378"/>
        <dbReference type="ChEBI" id="CHEBI:30616"/>
        <dbReference type="ChEBI" id="CHEBI:43474"/>
        <dbReference type="ChEBI" id="CHEBI:456216"/>
        <dbReference type="EC" id="5.6.2.3"/>
    </reaction>
</comment>
<dbReference type="SMART" id="SM00382">
    <property type="entry name" value="AAA"/>
    <property type="match status" value="1"/>
</dbReference>
<keyword evidence="4 11" id="KW-0378">Hydrolase</keyword>
<dbReference type="FunFam" id="3.40.50.300:FF:000965">
    <property type="entry name" value="RecBCD enzyme subunit RecD"/>
    <property type="match status" value="1"/>
</dbReference>
<evidence type="ECO:0000256" key="8">
    <source>
        <dbReference type="ARBA" id="ARBA00023125"/>
    </source>
</evidence>
<comment type="miscellaneous">
    <text evidence="11">In the RecBCD complex, RecB has a slow 3'-5' helicase, an exonuclease activity and loads RecA onto ssDNA, RecD has a fast 5'-3' helicase activity, while RecC stimulates the ATPase and processivity of the RecB helicase and contributes to recognition of the Chi site.</text>
</comment>
<evidence type="ECO:0000313" key="13">
    <source>
        <dbReference type="EMBL" id="TCV92611.1"/>
    </source>
</evidence>
<evidence type="ECO:0000256" key="5">
    <source>
        <dbReference type="ARBA" id="ARBA00022806"/>
    </source>
</evidence>
<comment type="caution">
    <text evidence="13">The sequence shown here is derived from an EMBL/GenBank/DDBJ whole genome shotgun (WGS) entry which is preliminary data.</text>
</comment>
<organism evidence="13 14">
    <name type="scientific">Biostraticola tofi</name>
    <dbReference type="NCBI Taxonomy" id="466109"/>
    <lineage>
        <taxon>Bacteria</taxon>
        <taxon>Pseudomonadati</taxon>
        <taxon>Pseudomonadota</taxon>
        <taxon>Gammaproteobacteria</taxon>
        <taxon>Enterobacterales</taxon>
        <taxon>Bruguierivoracaceae</taxon>
        <taxon>Biostraticola</taxon>
    </lineage>
</organism>
<dbReference type="AlphaFoldDB" id="A0A4R3YKA2"/>
<dbReference type="NCBIfam" id="TIGR01447">
    <property type="entry name" value="recD"/>
    <property type="match status" value="1"/>
</dbReference>
<dbReference type="GO" id="GO:0003677">
    <property type="term" value="F:DNA binding"/>
    <property type="evidence" value="ECO:0007669"/>
    <property type="project" value="UniProtKB-UniRule"/>
</dbReference>
<dbReference type="GO" id="GO:0043139">
    <property type="term" value="F:5'-3' DNA helicase activity"/>
    <property type="evidence" value="ECO:0007669"/>
    <property type="project" value="UniProtKB-UniRule"/>
</dbReference>
<comment type="similarity">
    <text evidence="11">Belongs to the RecD family.</text>
</comment>
<dbReference type="Pfam" id="PF21185">
    <property type="entry name" value="RecD_N"/>
    <property type="match status" value="1"/>
</dbReference>
<dbReference type="InterPro" id="IPR006344">
    <property type="entry name" value="RecD"/>
</dbReference>
<evidence type="ECO:0000256" key="6">
    <source>
        <dbReference type="ARBA" id="ARBA00022839"/>
    </source>
</evidence>
<dbReference type="GO" id="GO:0008854">
    <property type="term" value="F:exodeoxyribonuclease V activity"/>
    <property type="evidence" value="ECO:0007669"/>
    <property type="project" value="InterPro"/>
</dbReference>
<keyword evidence="10 11" id="KW-0413">Isomerase</keyword>
<keyword evidence="6 11" id="KW-0269">Exonuclease</keyword>
<evidence type="ECO:0000256" key="7">
    <source>
        <dbReference type="ARBA" id="ARBA00022840"/>
    </source>
</evidence>
<dbReference type="OrthoDB" id="9803432at2"/>
<dbReference type="EMBL" id="SMCR01000011">
    <property type="protein sequence ID" value="TCV92611.1"/>
    <property type="molecule type" value="Genomic_DNA"/>
</dbReference>
<evidence type="ECO:0000256" key="9">
    <source>
        <dbReference type="ARBA" id="ARBA00023204"/>
    </source>
</evidence>
<keyword evidence="1 11" id="KW-0540">Nuclease</keyword>
<accession>A0A4R3YKA2</accession>
<keyword evidence="2 11" id="KW-0547">Nucleotide-binding</keyword>
<evidence type="ECO:0000256" key="10">
    <source>
        <dbReference type="ARBA" id="ARBA00023235"/>
    </source>
</evidence>
<keyword evidence="8 11" id="KW-0238">DNA-binding</keyword>
<dbReference type="Gene3D" id="3.40.50.300">
    <property type="entry name" value="P-loop containing nucleotide triphosphate hydrolases"/>
    <property type="match status" value="3"/>
</dbReference>
<dbReference type="PANTHER" id="PTHR43788">
    <property type="entry name" value="DNA2/NAM7 HELICASE FAMILY MEMBER"/>
    <property type="match status" value="1"/>
</dbReference>
<dbReference type="PANTHER" id="PTHR43788:SF6">
    <property type="entry name" value="DNA HELICASE B"/>
    <property type="match status" value="1"/>
</dbReference>
<evidence type="ECO:0000256" key="11">
    <source>
        <dbReference type="HAMAP-Rule" id="MF_01487"/>
    </source>
</evidence>
<evidence type="ECO:0000256" key="3">
    <source>
        <dbReference type="ARBA" id="ARBA00022763"/>
    </source>
</evidence>
<dbReference type="InterPro" id="IPR041851">
    <property type="entry name" value="RecD_N_sf"/>
</dbReference>
<feature type="binding site" evidence="11">
    <location>
        <begin position="177"/>
        <end position="184"/>
    </location>
    <ligand>
        <name>ATP</name>
        <dbReference type="ChEBI" id="CHEBI:30616"/>
    </ligand>
</feature>
<dbReference type="Gene3D" id="1.10.10.1020">
    <property type="entry name" value="RecBCD complex, subunit RecD, N-terminal domain"/>
    <property type="match status" value="1"/>
</dbReference>
<dbReference type="EC" id="5.6.2.3" evidence="11"/>
<dbReference type="GO" id="GO:0016887">
    <property type="term" value="F:ATP hydrolysis activity"/>
    <property type="evidence" value="ECO:0007669"/>
    <property type="project" value="RHEA"/>
</dbReference>
<feature type="domain" description="AAA+ ATPase" evidence="12">
    <location>
        <begin position="169"/>
        <end position="415"/>
    </location>
</feature>
<dbReference type="CDD" id="cd17933">
    <property type="entry name" value="DEXSc_RecD-like"/>
    <property type="match status" value="1"/>
</dbReference>
<gene>
    <name evidence="11" type="primary">recD</name>
    <name evidence="13" type="ORF">EDC52_11159</name>
</gene>
<evidence type="ECO:0000256" key="2">
    <source>
        <dbReference type="ARBA" id="ARBA00022741"/>
    </source>
</evidence>
<protein>
    <recommendedName>
        <fullName evidence="11">RecBCD enzyme subunit RecD</fullName>
        <ecNumber evidence="11">5.6.2.3</ecNumber>
    </recommendedName>
    <alternativeName>
        <fullName evidence="11">DNA 5'-3' helicase subunit RecD</fullName>
    </alternativeName>
    <alternativeName>
        <fullName evidence="11">Exonuclease V subunit RecD</fullName>
        <shortName evidence="11">ExoV subunit RecD</shortName>
    </alternativeName>
    <alternativeName>
        <fullName evidence="11">Helicase/nuclease RecBCD subunit RecD</fullName>
    </alternativeName>
</protein>
<dbReference type="GO" id="GO:0005524">
    <property type="term" value="F:ATP binding"/>
    <property type="evidence" value="ECO:0007669"/>
    <property type="project" value="UniProtKB-UniRule"/>
</dbReference>
<evidence type="ECO:0000256" key="4">
    <source>
        <dbReference type="ARBA" id="ARBA00022801"/>
    </source>
</evidence>
<dbReference type="GO" id="GO:0017116">
    <property type="term" value="F:single-stranded DNA helicase activity"/>
    <property type="evidence" value="ECO:0007669"/>
    <property type="project" value="TreeGrafter"/>
</dbReference>
<dbReference type="Proteomes" id="UP000295719">
    <property type="component" value="Unassembled WGS sequence"/>
</dbReference>
<dbReference type="InterPro" id="IPR027417">
    <property type="entry name" value="P-loop_NTPase"/>
</dbReference>
<dbReference type="CDD" id="cd18809">
    <property type="entry name" value="SF1_C_RecD"/>
    <property type="match status" value="1"/>
</dbReference>
<dbReference type="SUPFAM" id="SSF52540">
    <property type="entry name" value="P-loop containing nucleoside triphosphate hydrolases"/>
    <property type="match status" value="2"/>
</dbReference>
<dbReference type="InterPro" id="IPR003593">
    <property type="entry name" value="AAA+_ATPase"/>
</dbReference>
<dbReference type="GO" id="GO:0009338">
    <property type="term" value="C:exodeoxyribonuclease V complex"/>
    <property type="evidence" value="ECO:0007669"/>
    <property type="project" value="InterPro"/>
</dbReference>
<dbReference type="Pfam" id="PF13538">
    <property type="entry name" value="UvrD_C_2"/>
    <property type="match status" value="1"/>
</dbReference>
<dbReference type="HAMAP" id="MF_01487">
    <property type="entry name" value="RecD"/>
    <property type="match status" value="1"/>
</dbReference>
<evidence type="ECO:0000259" key="12">
    <source>
        <dbReference type="SMART" id="SM00382"/>
    </source>
</evidence>
<comment type="function">
    <text evidence="11">A helicase/nuclease that prepares dsDNA breaks (DSB) for recombinational DNA repair. Binds to DSBs and unwinds DNA via a highly rapid and processive ATP-dependent bidirectional helicase activity. Unwinds dsDNA until it encounters a Chi (crossover hotspot instigator) sequence from the 3' direction. Cuts ssDNA a few nucleotides 3' to the Chi site. The properties and activities of the enzyme are changed at Chi. The Chi-altered holoenzyme produces a long 3'-ssDNA overhang and facilitates RecA-binding to the ssDNA for homologous DNA recombination and repair. Holoenzyme degrades any linearized DNA that is unable to undergo homologous recombination. In the holoenzyme this subunit has ssDNA-dependent ATPase and 5'-3' helicase activity. When added to pre-assembled RecBC greatly stimulates nuclease activity and augments holoenzyme processivity. Negatively regulates the RecA-loading ability of RecBCD.</text>
</comment>
<dbReference type="InterPro" id="IPR050534">
    <property type="entry name" value="Coronavir_polyprotein_1ab"/>
</dbReference>
<comment type="subunit">
    <text evidence="11">Heterotrimer of RecB, RecC and RecD. All subunits contribute to DNA-binding.</text>
</comment>
<sequence length="622" mass="67549">MDSFCELMQQMRLWRPLDVQFARMLAGDTHPALLLAGACLSADAGAGHVCLPLSLLSAEQLFGGRHPALAQQAWNLAGKPDVSEWESLLLASEAVSDGSRPTPLVLDRQRLYLQRMWLNEKRVAHFFTRPEVMIPVDEQQISQILDLFFTTGNDTSPDWQKVAAAVALTHQVALISGGPGTGKTSTVAKLLAALVMLSDQQRLRIRMAAPTGKAAARLSESLGAALQQLGLTAAQRRLLPDEAITLHRLLGAQPSSQRMRYHQGNPLHVDVLIVDEASMVDLPMMANLIAALPAHARVIFLGDRCQLSSVEAGAVLGDLCHFAEQGYSSLRRRQLERLSGCSIPPSPHQGGHPVSDSLCLLQKSYRFNLHSGIGRLAEAVNTGSVHQALTLLKATDLPDVSYARLINDEDYRDMLAGAVAGYRDYLTRVASHKPVQEILAAFGDYRLLCALREGPFGVAGLNLRIEQALQRAGLIRLQTSGRGYAGRPVMITRNAPSLGLYNGDIGITLDNGNGELRVYFPLPDGSIRTVSQSRLPAHETAFAMTVHKSQGSEFMHTALVLPSQVLPVLSRELVYTAITRARRQLSLYGNDDVLTYAIATATQRRSGLIARLADAAVTGTPQ</sequence>
<dbReference type="InterPro" id="IPR049550">
    <property type="entry name" value="RecD_N"/>
</dbReference>
<proteinExistence type="inferred from homology"/>
<name>A0A4R3YKA2_9GAMM</name>
<keyword evidence="14" id="KW-1185">Reference proteome</keyword>
<keyword evidence="3 11" id="KW-0227">DNA damage</keyword>
<dbReference type="InterPro" id="IPR027785">
    <property type="entry name" value="UvrD-like_helicase_C"/>
</dbReference>
<dbReference type="FunFam" id="3.40.50.300:FF:000912">
    <property type="entry name" value="RecBCD enzyme subunit RecD"/>
    <property type="match status" value="1"/>
</dbReference>
<keyword evidence="5 11" id="KW-0347">Helicase</keyword>
<dbReference type="GO" id="GO:0000724">
    <property type="term" value="P:double-strand break repair via homologous recombination"/>
    <property type="evidence" value="ECO:0007669"/>
    <property type="project" value="UniProtKB-UniRule"/>
</dbReference>
<keyword evidence="9 11" id="KW-0234">DNA repair</keyword>
<evidence type="ECO:0000313" key="14">
    <source>
        <dbReference type="Proteomes" id="UP000295719"/>
    </source>
</evidence>
<reference evidence="13 14" key="1">
    <citation type="submission" date="2019-03" db="EMBL/GenBank/DDBJ databases">
        <title>Genomic Encyclopedia of Type Strains, Phase IV (KMG-IV): sequencing the most valuable type-strain genomes for metagenomic binning, comparative biology and taxonomic classification.</title>
        <authorList>
            <person name="Goeker M."/>
        </authorList>
    </citation>
    <scope>NUCLEOTIDE SEQUENCE [LARGE SCALE GENOMIC DNA]</scope>
    <source>
        <strain evidence="13 14">DSM 19580</strain>
    </source>
</reference>
<dbReference type="RefSeq" id="WP_131867140.1">
    <property type="nucleotide sequence ID" value="NZ_SMCR01000011.1"/>
</dbReference>
<keyword evidence="7 11" id="KW-0067">ATP-binding</keyword>
<dbReference type="NCBIfam" id="NF008127">
    <property type="entry name" value="PRK10875.1"/>
    <property type="match status" value="1"/>
</dbReference>
<dbReference type="Pfam" id="PF13245">
    <property type="entry name" value="AAA_19"/>
    <property type="match status" value="1"/>
</dbReference>
<evidence type="ECO:0000256" key="1">
    <source>
        <dbReference type="ARBA" id="ARBA00022722"/>
    </source>
</evidence>